<evidence type="ECO:0000313" key="5">
    <source>
        <dbReference type="Proteomes" id="UP000289738"/>
    </source>
</evidence>
<evidence type="ECO:0000256" key="2">
    <source>
        <dbReference type="SAM" id="Coils"/>
    </source>
</evidence>
<dbReference type="Proteomes" id="UP000289738">
    <property type="component" value="Chromosome A07"/>
</dbReference>
<evidence type="ECO:0000256" key="3">
    <source>
        <dbReference type="SAM" id="MobiDB-lite"/>
    </source>
</evidence>
<feature type="coiled-coil region" evidence="2">
    <location>
        <begin position="251"/>
        <end position="334"/>
    </location>
</feature>
<gene>
    <name evidence="4" type="ORF">Ahy_A07g032959</name>
</gene>
<dbReference type="STRING" id="3818.A0A445C7Y6"/>
<dbReference type="GO" id="GO:0051082">
    <property type="term" value="F:unfolded protein binding"/>
    <property type="evidence" value="ECO:0007669"/>
    <property type="project" value="TreeGrafter"/>
</dbReference>
<feature type="compositionally biased region" description="Polar residues" evidence="3">
    <location>
        <begin position="43"/>
        <end position="59"/>
    </location>
</feature>
<name>A0A445C7Y6_ARAHY</name>
<dbReference type="GO" id="GO:0016272">
    <property type="term" value="C:prefoldin complex"/>
    <property type="evidence" value="ECO:0007669"/>
    <property type="project" value="InterPro"/>
</dbReference>
<feature type="region of interest" description="Disordered" evidence="3">
    <location>
        <begin position="1"/>
        <end position="66"/>
    </location>
</feature>
<dbReference type="PANTHER" id="PTHR21100:SF9">
    <property type="entry name" value="PREFOLDIN SUBUNIT 4"/>
    <property type="match status" value="1"/>
</dbReference>
<feature type="region of interest" description="Disordered" evidence="3">
    <location>
        <begin position="378"/>
        <end position="413"/>
    </location>
</feature>
<feature type="compositionally biased region" description="Basic and acidic residues" evidence="3">
    <location>
        <begin position="1"/>
        <end position="10"/>
    </location>
</feature>
<keyword evidence="2" id="KW-0175">Coiled coil</keyword>
<dbReference type="GO" id="GO:0005737">
    <property type="term" value="C:cytoplasm"/>
    <property type="evidence" value="ECO:0007669"/>
    <property type="project" value="TreeGrafter"/>
</dbReference>
<dbReference type="AlphaFoldDB" id="A0A445C7Y6"/>
<feature type="compositionally biased region" description="Low complexity" evidence="3">
    <location>
        <begin position="29"/>
        <end position="41"/>
    </location>
</feature>
<organism evidence="4 5">
    <name type="scientific">Arachis hypogaea</name>
    <name type="common">Peanut</name>
    <dbReference type="NCBI Taxonomy" id="3818"/>
    <lineage>
        <taxon>Eukaryota</taxon>
        <taxon>Viridiplantae</taxon>
        <taxon>Streptophyta</taxon>
        <taxon>Embryophyta</taxon>
        <taxon>Tracheophyta</taxon>
        <taxon>Spermatophyta</taxon>
        <taxon>Magnoliopsida</taxon>
        <taxon>eudicotyledons</taxon>
        <taxon>Gunneridae</taxon>
        <taxon>Pentapetalae</taxon>
        <taxon>rosids</taxon>
        <taxon>fabids</taxon>
        <taxon>Fabales</taxon>
        <taxon>Fabaceae</taxon>
        <taxon>Papilionoideae</taxon>
        <taxon>50 kb inversion clade</taxon>
        <taxon>dalbergioids sensu lato</taxon>
        <taxon>Dalbergieae</taxon>
        <taxon>Pterocarpus clade</taxon>
        <taxon>Arachis</taxon>
    </lineage>
</organism>
<accession>A0A445C7Y6</accession>
<sequence length="413" mass="46443">MKREAKRDLNVRPWNQPIPKEDIPAEQISLSSSEPSSEEPLTASISGPTSVGQTTSMSARTPPEIIEIFCDEDEDSEECSDHPDQPANQVDLEPQPMEEHIPEPIPEEDIPTDQHLPLPLPTCVNAFVSPPPSANEPLPLTTSQRCRTLPVFHTAPPNLSSQHLLADSTSQHHHRGASTTSATTHSIVFGFAKMRRLAYPGRGSDTEVTWEDEQNINKFGRLNNRFHELEDEIKITKIVVVAHQIRVMGFLAAAQAEVERLKVLRDELKEEKVRLKSDLKKARTQVKTSEAAATLAEGVKKRTEESYTRVYREKHELQKEFKNVREEYASLQESMTEGMDEIFENLKAQVQVLAPVVDLSLFIQDNIVVDGKIVPASEDEEEGHFPDPKSRTEQASQIPEGMNRLHITKLSKH</sequence>
<feature type="compositionally biased region" description="Basic and acidic residues" evidence="3">
    <location>
        <begin position="383"/>
        <end position="392"/>
    </location>
</feature>
<dbReference type="InterPro" id="IPR016661">
    <property type="entry name" value="PFDN4"/>
</dbReference>
<protein>
    <submittedName>
        <fullName evidence="4">Uncharacterized protein</fullName>
    </submittedName>
</protein>
<keyword evidence="1" id="KW-0143">Chaperone</keyword>
<dbReference type="PANTHER" id="PTHR21100">
    <property type="entry name" value="PREFOLDIN SUBUNIT 4"/>
    <property type="match status" value="1"/>
</dbReference>
<keyword evidence="5" id="KW-1185">Reference proteome</keyword>
<proteinExistence type="predicted"/>
<evidence type="ECO:0000313" key="4">
    <source>
        <dbReference type="EMBL" id="RYR47050.1"/>
    </source>
</evidence>
<dbReference type="EMBL" id="SDMP01000007">
    <property type="protein sequence ID" value="RYR47050.1"/>
    <property type="molecule type" value="Genomic_DNA"/>
</dbReference>
<comment type="caution">
    <text evidence="4">The sequence shown here is derived from an EMBL/GenBank/DDBJ whole genome shotgun (WGS) entry which is preliminary data.</text>
</comment>
<dbReference type="GO" id="GO:0006457">
    <property type="term" value="P:protein folding"/>
    <property type="evidence" value="ECO:0007669"/>
    <property type="project" value="InterPro"/>
</dbReference>
<evidence type="ECO:0000256" key="1">
    <source>
        <dbReference type="ARBA" id="ARBA00023186"/>
    </source>
</evidence>
<reference evidence="4 5" key="1">
    <citation type="submission" date="2019-01" db="EMBL/GenBank/DDBJ databases">
        <title>Sequencing of cultivated peanut Arachis hypogaea provides insights into genome evolution and oil improvement.</title>
        <authorList>
            <person name="Chen X."/>
        </authorList>
    </citation>
    <scope>NUCLEOTIDE SEQUENCE [LARGE SCALE GENOMIC DNA]</scope>
    <source>
        <strain evidence="5">cv. Fuhuasheng</strain>
        <tissue evidence="4">Leaves</tissue>
    </source>
</reference>